<dbReference type="GO" id="GO:0034472">
    <property type="term" value="P:snRNA 3'-end processing"/>
    <property type="evidence" value="ECO:0007669"/>
    <property type="project" value="TreeGrafter"/>
</dbReference>
<dbReference type="Gene3D" id="3.40.50.10890">
    <property type="match status" value="1"/>
</dbReference>
<dbReference type="EMBL" id="VSWD01000014">
    <property type="protein sequence ID" value="KAK3083230.1"/>
    <property type="molecule type" value="Genomic_DNA"/>
</dbReference>
<keyword evidence="4" id="KW-0963">Cytoplasm</keyword>
<dbReference type="Pfam" id="PF16661">
    <property type="entry name" value="Lactamase_B_6"/>
    <property type="match status" value="1"/>
</dbReference>
<evidence type="ECO:0000256" key="5">
    <source>
        <dbReference type="ARBA" id="ARBA00023242"/>
    </source>
</evidence>
<evidence type="ECO:0000256" key="2">
    <source>
        <dbReference type="ARBA" id="ARBA00004496"/>
    </source>
</evidence>
<comment type="similarity">
    <text evidence="3">Belongs to the metallo-beta-lactamase superfamily. RNA-metabolizing metallo-beta-lactamase-like family. INTS9 subfamily.</text>
</comment>
<dbReference type="SMART" id="SM01027">
    <property type="entry name" value="Beta-Casp"/>
    <property type="match status" value="1"/>
</dbReference>
<keyword evidence="5" id="KW-0539">Nucleus</keyword>
<dbReference type="Gene3D" id="3.60.15.10">
    <property type="entry name" value="Ribonuclease Z/Hydroxyacylglutathione hydrolase-like"/>
    <property type="match status" value="1"/>
</dbReference>
<feature type="domain" description="Beta-Casp" evidence="6">
    <location>
        <begin position="322"/>
        <end position="450"/>
    </location>
</feature>
<dbReference type="PANTHER" id="PTHR46094:SF1">
    <property type="entry name" value="INTEGRATOR COMPLEX SUBUNIT 9"/>
    <property type="match status" value="1"/>
</dbReference>
<evidence type="ECO:0000256" key="1">
    <source>
        <dbReference type="ARBA" id="ARBA00004123"/>
    </source>
</evidence>
<evidence type="ECO:0000313" key="7">
    <source>
        <dbReference type="EMBL" id="KAK3083230.1"/>
    </source>
</evidence>
<evidence type="ECO:0000256" key="4">
    <source>
        <dbReference type="ARBA" id="ARBA00022490"/>
    </source>
</evidence>
<comment type="caution">
    <text evidence="7">The sequence shown here is derived from an EMBL/GenBank/DDBJ whole genome shotgun (WGS) entry which is preliminary data.</text>
</comment>
<protein>
    <recommendedName>
        <fullName evidence="6">Beta-Casp domain-containing protein</fullName>
    </recommendedName>
</protein>
<dbReference type="PANTHER" id="PTHR46094">
    <property type="entry name" value="INTEGRATOR COMPLEX SUBUNIT 9"/>
    <property type="match status" value="1"/>
</dbReference>
<dbReference type="InterPro" id="IPR001279">
    <property type="entry name" value="Metallo-B-lactamas"/>
</dbReference>
<dbReference type="InterPro" id="IPR027074">
    <property type="entry name" value="Integrator_9su"/>
</dbReference>
<evidence type="ECO:0000259" key="6">
    <source>
        <dbReference type="SMART" id="SM01027"/>
    </source>
</evidence>
<reference evidence="7" key="1">
    <citation type="submission" date="2019-08" db="EMBL/GenBank/DDBJ databases">
        <title>The improved chromosome-level genome for the pearl oyster Pinctada fucata martensii using PacBio sequencing and Hi-C.</title>
        <authorList>
            <person name="Zheng Z."/>
        </authorList>
    </citation>
    <scope>NUCLEOTIDE SEQUENCE</scope>
    <source>
        <strain evidence="7">ZZ-2019</strain>
        <tissue evidence="7">Adductor muscle</tissue>
    </source>
</reference>
<sequence length="1010" mass="113742">MGSDRIGWDGMEQDRMGWSCLTANPSKPCFVLHFKGVNIMLDCAIDIAQVLNFCPLQTIPSTRLSNLKRWVHSEKEKDKILGNELKECAGNVLVDGSLEFLTPEFGMMDLSEIDAILISNHGTMLALPYVTEFSNFKGTIYCTEPTLQIGRQYMEELVSYVEKAPKLNKCSQWKSDNIINSLPPLVRNAIRPTMWKQCYTKSDINSCLTKVQMVGYNEKKVIYGALTVTACSSGYSIGSCNWIISSQYEKIGYIAGTSTLTTHPKLMDQAPLKNSDVLILSSLTQTPTCNPDAMIGEFCVNAAVTVKNGGNVLVPCYPSGITFDLFECLSGHLDSCGLSNVPLYFVSPVSDSSLAYSNIFGEWLSTSKQNRVYLPEPPFPHAELVSLGRLQHFKDIHGGLQNEYKSPCIVFTGHPSLRMGDVVHFIEMWGKSSNNTILFTEPDFPYLEALAPYQPLQMKVCIRALDQPDFPYLEALAPYQPLQMKVCIRALDQPDFPYLEALAPYQPLQMKVCIRALDQPDFPYLEALAPYQPLQMKVCIRALGQPDFPYLEALAPYQPLQMKVCIRVLDQPDFPYLEALAPYQPLQMKVCIRALDQPDFPYLEALAPYQPLQMKVCIRALGQPDFPYLEALAPYQPLQMKVCIRALNQPDFPYLEALAPYQPLQMKVCIRALDQPDFPYLEALAPYQPLQMKVCIRALNQPDFPYLEALAPYQPLQMKVCIRALDQPDFPYLEALAPYQPLQMKVCIRALDQPDFPYLEALAPYQPLQMKVCIRALDQPDFPYLEALAPYQPLQMKVVYCPIDTSLSFAQANKLIKELRPSHLVTAEIYTKPPVSLPARADLVIEYEPAPLTYLRGEVITLPVKRKFETLEISPDLAATIEPIEVKPGCIVSMVTAELKVKDNKYSLQPLASQSDNKAFGRKRAADGTMIRPKSYIWGNLNVQTFVDALTKQGLTDIKVEEMDDGYIIDLPNDDTLIQVEPDSTHIICNSAESVRTKIRDTLLRCLQRI</sequence>
<dbReference type="SUPFAM" id="SSF56281">
    <property type="entry name" value="Metallo-hydrolase/oxidoreductase"/>
    <property type="match status" value="1"/>
</dbReference>
<dbReference type="InterPro" id="IPR048660">
    <property type="entry name" value="IntS9-like_C"/>
</dbReference>
<dbReference type="GO" id="GO:0005737">
    <property type="term" value="C:cytoplasm"/>
    <property type="evidence" value="ECO:0007669"/>
    <property type="project" value="UniProtKB-SubCell"/>
</dbReference>
<keyword evidence="8" id="KW-1185">Reference proteome</keyword>
<dbReference type="Proteomes" id="UP001186944">
    <property type="component" value="Unassembled WGS sequence"/>
</dbReference>
<name>A0AA88XLE8_PINIB</name>
<gene>
    <name evidence="7" type="ORF">FSP39_017380</name>
</gene>
<dbReference type="Pfam" id="PF21382">
    <property type="entry name" value="IntS9_C"/>
    <property type="match status" value="1"/>
</dbReference>
<comment type="subcellular location">
    <subcellularLocation>
        <location evidence="2">Cytoplasm</location>
    </subcellularLocation>
    <subcellularLocation>
        <location evidence="1">Nucleus</location>
    </subcellularLocation>
</comment>
<dbReference type="InterPro" id="IPR036866">
    <property type="entry name" value="RibonucZ/Hydroxyglut_hydro"/>
</dbReference>
<dbReference type="Pfam" id="PF10996">
    <property type="entry name" value="Beta-Casp"/>
    <property type="match status" value="1"/>
</dbReference>
<dbReference type="InterPro" id="IPR022712">
    <property type="entry name" value="Beta_Casp"/>
</dbReference>
<proteinExistence type="inferred from homology"/>
<dbReference type="AlphaFoldDB" id="A0AA88XLE8"/>
<organism evidence="7 8">
    <name type="scientific">Pinctada imbricata</name>
    <name type="common">Atlantic pearl-oyster</name>
    <name type="synonym">Pinctada martensii</name>
    <dbReference type="NCBI Taxonomy" id="66713"/>
    <lineage>
        <taxon>Eukaryota</taxon>
        <taxon>Metazoa</taxon>
        <taxon>Spiralia</taxon>
        <taxon>Lophotrochozoa</taxon>
        <taxon>Mollusca</taxon>
        <taxon>Bivalvia</taxon>
        <taxon>Autobranchia</taxon>
        <taxon>Pteriomorphia</taxon>
        <taxon>Pterioida</taxon>
        <taxon>Pterioidea</taxon>
        <taxon>Pteriidae</taxon>
        <taxon>Pinctada</taxon>
    </lineage>
</organism>
<evidence type="ECO:0000256" key="3">
    <source>
        <dbReference type="ARBA" id="ARBA00006861"/>
    </source>
</evidence>
<dbReference type="GO" id="GO:0032039">
    <property type="term" value="C:integrator complex"/>
    <property type="evidence" value="ECO:0007669"/>
    <property type="project" value="InterPro"/>
</dbReference>
<evidence type="ECO:0000313" key="8">
    <source>
        <dbReference type="Proteomes" id="UP001186944"/>
    </source>
</evidence>
<accession>A0AA88XLE8</accession>